<gene>
    <name evidence="2" type="ORF">RRG08_020499</name>
</gene>
<evidence type="ECO:0000256" key="1">
    <source>
        <dbReference type="SAM" id="MobiDB-lite"/>
    </source>
</evidence>
<sequence>MFNLAADSYKSREKKLFPGPSRSNQGQTTLTTRCLLLQMKGQTWVMLGSRYLCPDDHRTLSWPNFDDLARLRISLEPRK</sequence>
<feature type="region of interest" description="Disordered" evidence="1">
    <location>
        <begin position="1"/>
        <end position="27"/>
    </location>
</feature>
<comment type="caution">
    <text evidence="2">The sequence shown here is derived from an EMBL/GenBank/DDBJ whole genome shotgun (WGS) entry which is preliminary data.</text>
</comment>
<accession>A0AAE1DFU4</accession>
<dbReference type="EMBL" id="JAWDGP010003986">
    <property type="protein sequence ID" value="KAK3768991.1"/>
    <property type="molecule type" value="Genomic_DNA"/>
</dbReference>
<dbReference type="AlphaFoldDB" id="A0AAE1DFU4"/>
<dbReference type="Proteomes" id="UP001283361">
    <property type="component" value="Unassembled WGS sequence"/>
</dbReference>
<evidence type="ECO:0000313" key="3">
    <source>
        <dbReference type="Proteomes" id="UP001283361"/>
    </source>
</evidence>
<proteinExistence type="predicted"/>
<keyword evidence="3" id="KW-1185">Reference proteome</keyword>
<evidence type="ECO:0000313" key="2">
    <source>
        <dbReference type="EMBL" id="KAK3768991.1"/>
    </source>
</evidence>
<name>A0AAE1DFU4_9GAST</name>
<protein>
    <submittedName>
        <fullName evidence="2">Uncharacterized protein</fullName>
    </submittedName>
</protein>
<reference evidence="2" key="1">
    <citation type="journal article" date="2023" name="G3 (Bethesda)">
        <title>A reference genome for the long-term kleptoplast-retaining sea slug Elysia crispata morphotype clarki.</title>
        <authorList>
            <person name="Eastman K.E."/>
            <person name="Pendleton A.L."/>
            <person name="Shaikh M.A."/>
            <person name="Suttiyut T."/>
            <person name="Ogas R."/>
            <person name="Tomko P."/>
            <person name="Gavelis G."/>
            <person name="Widhalm J.R."/>
            <person name="Wisecaver J.H."/>
        </authorList>
    </citation>
    <scope>NUCLEOTIDE SEQUENCE</scope>
    <source>
        <strain evidence="2">ECLA1</strain>
    </source>
</reference>
<organism evidence="2 3">
    <name type="scientific">Elysia crispata</name>
    <name type="common">lettuce slug</name>
    <dbReference type="NCBI Taxonomy" id="231223"/>
    <lineage>
        <taxon>Eukaryota</taxon>
        <taxon>Metazoa</taxon>
        <taxon>Spiralia</taxon>
        <taxon>Lophotrochozoa</taxon>
        <taxon>Mollusca</taxon>
        <taxon>Gastropoda</taxon>
        <taxon>Heterobranchia</taxon>
        <taxon>Euthyneura</taxon>
        <taxon>Panpulmonata</taxon>
        <taxon>Sacoglossa</taxon>
        <taxon>Placobranchoidea</taxon>
        <taxon>Plakobranchidae</taxon>
        <taxon>Elysia</taxon>
    </lineage>
</organism>